<gene>
    <name evidence="1" type="ORF">SAMN05660862_0434</name>
</gene>
<dbReference type="Pfam" id="PF16389">
    <property type="entry name" value="DUF4998"/>
    <property type="match status" value="1"/>
</dbReference>
<dbReference type="OrthoDB" id="1043438at2"/>
<dbReference type="AlphaFoldDB" id="A0A1X7I4K1"/>
<accession>A0A1X7I4K1</accession>
<dbReference type="Proteomes" id="UP000192980">
    <property type="component" value="Unassembled WGS sequence"/>
</dbReference>
<organism evidence="1 2">
    <name type="scientific">Sphingobacterium psychroaquaticum</name>
    <dbReference type="NCBI Taxonomy" id="561061"/>
    <lineage>
        <taxon>Bacteria</taxon>
        <taxon>Pseudomonadati</taxon>
        <taxon>Bacteroidota</taxon>
        <taxon>Sphingobacteriia</taxon>
        <taxon>Sphingobacteriales</taxon>
        <taxon>Sphingobacteriaceae</taxon>
        <taxon>Sphingobacterium</taxon>
    </lineage>
</organism>
<keyword evidence="2" id="KW-1185">Reference proteome</keyword>
<evidence type="ECO:0000313" key="1">
    <source>
        <dbReference type="EMBL" id="SMG09158.1"/>
    </source>
</evidence>
<name>A0A1X7I4K1_9SPHI</name>
<dbReference type="InterPro" id="IPR032181">
    <property type="entry name" value="DUF5013"/>
</dbReference>
<evidence type="ECO:0000313" key="2">
    <source>
        <dbReference type="Proteomes" id="UP000192980"/>
    </source>
</evidence>
<proteinExistence type="predicted"/>
<dbReference type="EMBL" id="FXAU01000001">
    <property type="protein sequence ID" value="SMG09158.1"/>
    <property type="molecule type" value="Genomic_DNA"/>
</dbReference>
<dbReference type="Pfam" id="PF16405">
    <property type="entry name" value="DUF5013"/>
    <property type="match status" value="1"/>
</dbReference>
<protein>
    <submittedName>
        <fullName evidence="1">Uncharacterized protein</fullName>
    </submittedName>
</protein>
<dbReference type="STRING" id="561061.SAMN05660862_0434"/>
<sequence length="411" mass="45417">MKRTYNKILTRISFLLALAVYFGSCTKGDEYKKYFEGGETVYTGKIDSVIVYSGKERVYVTGLFMADPKIVKLKAFWNGRKDSIEVPIQRTTGVDTLKLMIPVAEGVHNFEFITFDAQGNKSLPVFKTGASYGARYISGLINRPVANAFISETEEGVIEWGGMDLTSGVFGTQVKYQTIDNKEKLLLVPIDESENTLPKDYRIGTEVKYRTLFLPDTLSIDTFYTEYASTNFTRYVTSQYLKNTAAPFATSAFSGSRWGIPASWVTNTAVKNFLLNGAYYGGVDGNQNYRLTMEAGWSSNNLTSFTNGKIHQTTTLPAGKYEYVVDVNGASSSGSFFIAIAKGKDIPNIENLATQAKAYVSFVNRSGVITVPFELTEETELSFGFVGSLTGTGSTGQYWKVSSVKLKYLAK</sequence>
<reference evidence="1 2" key="1">
    <citation type="submission" date="2017-04" db="EMBL/GenBank/DDBJ databases">
        <authorList>
            <person name="Afonso C.L."/>
            <person name="Miller P.J."/>
            <person name="Scott M.A."/>
            <person name="Spackman E."/>
            <person name="Goraichik I."/>
            <person name="Dimitrov K.M."/>
            <person name="Suarez D.L."/>
            <person name="Swayne D.E."/>
        </authorList>
    </citation>
    <scope>NUCLEOTIDE SEQUENCE [LARGE SCALE GENOMIC DNA]</scope>
    <source>
        <strain evidence="1 2">DSM 22418</strain>
    </source>
</reference>
<dbReference type="RefSeq" id="WP_085471316.1">
    <property type="nucleotide sequence ID" value="NZ_CP038029.1"/>
</dbReference>